<keyword evidence="5" id="KW-1185">Reference proteome</keyword>
<evidence type="ECO:0000313" key="5">
    <source>
        <dbReference type="Proteomes" id="UP000030671"/>
    </source>
</evidence>
<feature type="region of interest" description="Disordered" evidence="2">
    <location>
        <begin position="818"/>
        <end position="986"/>
    </location>
</feature>
<sequence length="1277" mass="142111">MALSISPRKVVPLAGGDDWEPVKSKTAGTTTKRVFFCGVVVESQNGQGISEEVQDLVASLGEPLSAFEDGGSLPSESMNDELSGTNIQTRRRALTESPAIQDIINELVSTERSYVKRLHILKYDYADPLRTFARTKDTAIIAAYQAKTLFGNVDNLLPVNESFLADLEKMLAPDGPQNVGYIGDVVLRHFKELRGFDQYKQYYVKREEAQMIFEREMSKRSSGFAAYVDRIKYSSADTKNRIGLRELLMDPVQRIPRYTLLFRTMIKRMQPGDPQRTKLMEADQIASKIALAETDEQTKRAAVMYCLGATIDGFPPGLISNSRRFIDCIDVEDVFLDTPVSSSATGATASLDSLHCTLFLFDDKLMIVKRPGNEKSGKVLSGLDQLEKVTKAGGRPLEMKKTGMSCKGVVDISEIAATDVGGADFHLYLENPPQDQTDRWSGRPFRSLSVVLPPAPVNMNPTRTEVEKKRFLENLWYAQAVYRTKTGQSVALRGEEKEVEAKHGRVTYARTYFNVYQRTDFLKEAKKTKVVVHIDALGSSDPLPFGINGPPHVAIRIQPMAGELCRYTVTTAFPNDDPTDEEIVQSKRVPERIVDTIHSYGLFKFRTGRTSLPSTPTATTRSRAAIFGLDVISRNIFNARAASRNEVFGNSVSSHRRTKSSISRSSVYTHTTSDGSLRFSHRTGSTAATSVYDDESIAPTRPSTPSRKLLKRRSKSPKGSSSEPESFAPVRSTLRPGSSSRSRESTLMYSDEEHDDRPPEHMAESDPDLSQRLALARQNSQTQEGQSSAIPTRVNTPIEDIIYEGNESCSRLNALLTRSAEEPPQPIRPSSRASTPAGRPTTPSGGLEIPGQRSRSMSLLSSDDHPRGPRSLSPLPPSFDDRFTPSPSPEPSEGDMSMEDTFVDANYTPTHSVREGGVSPLPRSRRQAFDRLDPERTPTIKPSNYKQGASIIEPLSIKKKTSLRGSGTSPSAGRKVGTRRSPAASTVAKIAHRRVSPQIKSVKVATSSRVKLDMDMDRMTELIEATKDDIETTRQAVKRIKIDVEQLRPAIARPAEQEDLQPRPFVRGLPRAPVANNTPMTRAAQERMEEMRNLIGKRNGEIIPRARNRSRSFADVPGPPPSLEKARTGDLMKMIDDATSEADESLARAFSNQEALESDIQRLVADLQEKTMLYERARFELGASRRQCDLMKSLLVDSTAEKEIMYDAFNEELDLMFTNAQLPEDEAWEGMVKDLSETKADRHMLEHQKALLERRLTEVEDEKEEWGALLRQHGLIS</sequence>
<evidence type="ECO:0000256" key="1">
    <source>
        <dbReference type="SAM" id="Coils"/>
    </source>
</evidence>
<dbReference type="InterPro" id="IPR051092">
    <property type="entry name" value="FYVE_RhoGEF_PH"/>
</dbReference>
<dbReference type="OrthoDB" id="660555at2759"/>
<dbReference type="STRING" id="747525.W4KDE8"/>
<dbReference type="InterPro" id="IPR000219">
    <property type="entry name" value="DH_dom"/>
</dbReference>
<dbReference type="AlphaFoldDB" id="W4KDE8"/>
<proteinExistence type="predicted"/>
<organism evidence="4 5">
    <name type="scientific">Heterobasidion irregulare (strain TC 32-1)</name>
    <dbReference type="NCBI Taxonomy" id="747525"/>
    <lineage>
        <taxon>Eukaryota</taxon>
        <taxon>Fungi</taxon>
        <taxon>Dikarya</taxon>
        <taxon>Basidiomycota</taxon>
        <taxon>Agaricomycotina</taxon>
        <taxon>Agaricomycetes</taxon>
        <taxon>Russulales</taxon>
        <taxon>Bondarzewiaceae</taxon>
        <taxon>Heterobasidion</taxon>
        <taxon>Heterobasidion annosum species complex</taxon>
    </lineage>
</organism>
<dbReference type="KEGG" id="hir:HETIRDRAFT_155189"/>
<feature type="compositionally biased region" description="Basic and acidic residues" evidence="2">
    <location>
        <begin position="755"/>
        <end position="764"/>
    </location>
</feature>
<dbReference type="InParanoid" id="W4KDE8"/>
<dbReference type="Proteomes" id="UP000030671">
    <property type="component" value="Unassembled WGS sequence"/>
</dbReference>
<dbReference type="Gene3D" id="1.20.900.10">
    <property type="entry name" value="Dbl homology (DH) domain"/>
    <property type="match status" value="1"/>
</dbReference>
<dbReference type="GO" id="GO:0005085">
    <property type="term" value="F:guanyl-nucleotide exchange factor activity"/>
    <property type="evidence" value="ECO:0007669"/>
    <property type="project" value="InterPro"/>
</dbReference>
<feature type="compositionally biased region" description="Acidic residues" evidence="2">
    <location>
        <begin position="892"/>
        <end position="902"/>
    </location>
</feature>
<evidence type="ECO:0000259" key="3">
    <source>
        <dbReference type="PROSITE" id="PS50010"/>
    </source>
</evidence>
<name>W4KDE8_HETIT</name>
<dbReference type="PROSITE" id="PS50010">
    <property type="entry name" value="DH_2"/>
    <property type="match status" value="1"/>
</dbReference>
<keyword evidence="1" id="KW-0175">Coiled coil</keyword>
<dbReference type="RefSeq" id="XP_009543549.1">
    <property type="nucleotide sequence ID" value="XM_009545254.1"/>
</dbReference>
<dbReference type="SMART" id="SM00325">
    <property type="entry name" value="RhoGEF"/>
    <property type="match status" value="1"/>
</dbReference>
<dbReference type="GeneID" id="20667557"/>
<feature type="compositionally biased region" description="Polar residues" evidence="2">
    <location>
        <begin position="660"/>
        <end position="675"/>
    </location>
</feature>
<evidence type="ECO:0000313" key="4">
    <source>
        <dbReference type="EMBL" id="ETW83803.1"/>
    </source>
</evidence>
<dbReference type="InterPro" id="IPR035899">
    <property type="entry name" value="DBL_dom_sf"/>
</dbReference>
<feature type="compositionally biased region" description="Polar residues" evidence="2">
    <location>
        <begin position="735"/>
        <end position="748"/>
    </location>
</feature>
<dbReference type="Pfam" id="PF00621">
    <property type="entry name" value="RhoGEF"/>
    <property type="match status" value="1"/>
</dbReference>
<feature type="coiled-coil region" evidence="1">
    <location>
        <begin position="1235"/>
        <end position="1269"/>
    </location>
</feature>
<accession>W4KDE8</accession>
<dbReference type="EMBL" id="KI925456">
    <property type="protein sequence ID" value="ETW83803.1"/>
    <property type="molecule type" value="Genomic_DNA"/>
</dbReference>
<feature type="compositionally biased region" description="Basic and acidic residues" evidence="2">
    <location>
        <begin position="927"/>
        <end position="938"/>
    </location>
</feature>
<feature type="region of interest" description="Disordered" evidence="2">
    <location>
        <begin position="648"/>
        <end position="768"/>
    </location>
</feature>
<dbReference type="PANTHER" id="PTHR12673">
    <property type="entry name" value="FACIOGENITAL DYSPLASIA PROTEIN"/>
    <property type="match status" value="1"/>
</dbReference>
<protein>
    <recommendedName>
        <fullName evidence="3">DH domain-containing protein</fullName>
    </recommendedName>
</protein>
<gene>
    <name evidence="4" type="ORF">HETIRDRAFT_155189</name>
</gene>
<reference evidence="4 5" key="1">
    <citation type="journal article" date="2012" name="New Phytol.">
        <title>Insight into trade-off between wood decay and parasitism from the genome of a fungal forest pathogen.</title>
        <authorList>
            <person name="Olson A."/>
            <person name="Aerts A."/>
            <person name="Asiegbu F."/>
            <person name="Belbahri L."/>
            <person name="Bouzid O."/>
            <person name="Broberg A."/>
            <person name="Canback B."/>
            <person name="Coutinho P.M."/>
            <person name="Cullen D."/>
            <person name="Dalman K."/>
            <person name="Deflorio G."/>
            <person name="van Diepen L.T."/>
            <person name="Dunand C."/>
            <person name="Duplessis S."/>
            <person name="Durling M."/>
            <person name="Gonthier P."/>
            <person name="Grimwood J."/>
            <person name="Fossdal C.G."/>
            <person name="Hansson D."/>
            <person name="Henrissat B."/>
            <person name="Hietala A."/>
            <person name="Himmelstrand K."/>
            <person name="Hoffmeister D."/>
            <person name="Hogberg N."/>
            <person name="James T.Y."/>
            <person name="Karlsson M."/>
            <person name="Kohler A."/>
            <person name="Kues U."/>
            <person name="Lee Y.H."/>
            <person name="Lin Y.C."/>
            <person name="Lind M."/>
            <person name="Lindquist E."/>
            <person name="Lombard V."/>
            <person name="Lucas S."/>
            <person name="Lunden K."/>
            <person name="Morin E."/>
            <person name="Murat C."/>
            <person name="Park J."/>
            <person name="Raffaello T."/>
            <person name="Rouze P."/>
            <person name="Salamov A."/>
            <person name="Schmutz J."/>
            <person name="Solheim H."/>
            <person name="Stahlberg J."/>
            <person name="Velez H."/>
            <person name="de Vries R.P."/>
            <person name="Wiebenga A."/>
            <person name="Woodward S."/>
            <person name="Yakovlev I."/>
            <person name="Garbelotto M."/>
            <person name="Martin F."/>
            <person name="Grigoriev I.V."/>
            <person name="Stenlid J."/>
        </authorList>
    </citation>
    <scope>NUCLEOTIDE SEQUENCE [LARGE SCALE GENOMIC DNA]</scope>
    <source>
        <strain evidence="4 5">TC 32-1</strain>
    </source>
</reference>
<dbReference type="PANTHER" id="PTHR12673:SF270">
    <property type="entry name" value="FYVE-TYPE DOMAIN-CONTAINING PROTEIN"/>
    <property type="match status" value="1"/>
</dbReference>
<dbReference type="eggNOG" id="ENOG502QVFV">
    <property type="taxonomic scope" value="Eukaryota"/>
</dbReference>
<dbReference type="SUPFAM" id="SSF48065">
    <property type="entry name" value="DBL homology domain (DH-domain)"/>
    <property type="match status" value="1"/>
</dbReference>
<dbReference type="HOGENOM" id="CLU_003463_0_0_1"/>
<dbReference type="CDD" id="cd00160">
    <property type="entry name" value="RhoGEF"/>
    <property type="match status" value="1"/>
</dbReference>
<feature type="compositionally biased region" description="Low complexity" evidence="2">
    <location>
        <begin position="717"/>
        <end position="726"/>
    </location>
</feature>
<evidence type="ECO:0000256" key="2">
    <source>
        <dbReference type="SAM" id="MobiDB-lite"/>
    </source>
</evidence>
<dbReference type="GO" id="GO:0005737">
    <property type="term" value="C:cytoplasm"/>
    <property type="evidence" value="ECO:0007669"/>
    <property type="project" value="TreeGrafter"/>
</dbReference>
<feature type="domain" description="DH" evidence="3">
    <location>
        <begin position="99"/>
        <end position="296"/>
    </location>
</feature>